<proteinExistence type="predicted"/>
<reference evidence="1 2" key="1">
    <citation type="submission" date="2021-06" db="EMBL/GenBank/DDBJ databases">
        <authorList>
            <person name="Kallberg Y."/>
            <person name="Tangrot J."/>
            <person name="Rosling A."/>
        </authorList>
    </citation>
    <scope>NUCLEOTIDE SEQUENCE [LARGE SCALE GENOMIC DNA]</scope>
    <source>
        <strain evidence="1 2">120-4 pot B 10/14</strain>
    </source>
</reference>
<keyword evidence="2" id="KW-1185">Reference proteome</keyword>
<protein>
    <submittedName>
        <fullName evidence="1">42704_t:CDS:1</fullName>
    </submittedName>
</protein>
<comment type="caution">
    <text evidence="1">The sequence shown here is derived from an EMBL/GenBank/DDBJ whole genome shotgun (WGS) entry which is preliminary data.</text>
</comment>
<feature type="non-terminal residue" evidence="1">
    <location>
        <position position="210"/>
    </location>
</feature>
<gene>
    <name evidence="1" type="ORF">GMARGA_LOCUS26546</name>
</gene>
<accession>A0ABN7W529</accession>
<sequence>MSELSERPEKIDEDLKLVLLYTILIKEKEHLVPTIRELRKIHRCKRLYESYMDLPCRDLLENPNKLVNELKKFFLIKKVYKYEEMNDKIWEKFTKEVDKKMDIYRKSEIVNIEQLDKAWNRIINAIQESSIKVIPRSKIGCKKFYAFSKQTTKLHIVLKETNKLVRMLKKKEDLFLKVLNKTIDKINKLAEVHIDKLEQIDIQDAQREST</sequence>
<evidence type="ECO:0000313" key="2">
    <source>
        <dbReference type="Proteomes" id="UP000789901"/>
    </source>
</evidence>
<name>A0ABN7W529_GIGMA</name>
<dbReference type="EMBL" id="CAJVQB010031099">
    <property type="protein sequence ID" value="CAG8816454.1"/>
    <property type="molecule type" value="Genomic_DNA"/>
</dbReference>
<evidence type="ECO:0000313" key="1">
    <source>
        <dbReference type="EMBL" id="CAG8816454.1"/>
    </source>
</evidence>
<dbReference type="Proteomes" id="UP000789901">
    <property type="component" value="Unassembled WGS sequence"/>
</dbReference>
<organism evidence="1 2">
    <name type="scientific">Gigaspora margarita</name>
    <dbReference type="NCBI Taxonomy" id="4874"/>
    <lineage>
        <taxon>Eukaryota</taxon>
        <taxon>Fungi</taxon>
        <taxon>Fungi incertae sedis</taxon>
        <taxon>Mucoromycota</taxon>
        <taxon>Glomeromycotina</taxon>
        <taxon>Glomeromycetes</taxon>
        <taxon>Diversisporales</taxon>
        <taxon>Gigasporaceae</taxon>
        <taxon>Gigaspora</taxon>
    </lineage>
</organism>